<dbReference type="GO" id="GO:0030435">
    <property type="term" value="P:sporulation resulting in formation of a cellular spore"/>
    <property type="evidence" value="ECO:0007669"/>
    <property type="project" value="InterPro"/>
</dbReference>
<dbReference type="PANTHER" id="PTHR44103:SF1">
    <property type="entry name" value="PROPROTEIN CONVERTASE P"/>
    <property type="match status" value="1"/>
</dbReference>
<feature type="region of interest" description="Disordered" evidence="2">
    <location>
        <begin position="407"/>
        <end position="438"/>
    </location>
</feature>
<feature type="signal peptide" evidence="3">
    <location>
        <begin position="1"/>
        <end position="40"/>
    </location>
</feature>
<name>A0A6J4K4M8_9ACTN</name>
<organism evidence="5">
    <name type="scientific">uncultured Friedmanniella sp</name>
    <dbReference type="NCBI Taxonomy" id="335381"/>
    <lineage>
        <taxon>Bacteria</taxon>
        <taxon>Bacillati</taxon>
        <taxon>Actinomycetota</taxon>
        <taxon>Actinomycetes</taxon>
        <taxon>Propionibacteriales</taxon>
        <taxon>Nocardioidaceae</taxon>
        <taxon>Friedmanniella</taxon>
        <taxon>environmental samples</taxon>
    </lineage>
</organism>
<protein>
    <submittedName>
        <fullName evidence="5">SpoIID</fullName>
    </submittedName>
</protein>
<feature type="chain" id="PRO_5026656984" evidence="3">
    <location>
        <begin position="41"/>
        <end position="678"/>
    </location>
</feature>
<evidence type="ECO:0000256" key="1">
    <source>
        <dbReference type="ARBA" id="ARBA00022729"/>
    </source>
</evidence>
<gene>
    <name evidence="5" type="ORF">AVDCRST_MAG61-554</name>
</gene>
<dbReference type="Pfam" id="PF08486">
    <property type="entry name" value="SpoIID"/>
    <property type="match status" value="1"/>
</dbReference>
<accession>A0A6J4K4M8</accession>
<proteinExistence type="predicted"/>
<dbReference type="Pfam" id="PF13517">
    <property type="entry name" value="FG-GAP_3"/>
    <property type="match status" value="2"/>
</dbReference>
<dbReference type="InterPro" id="IPR013486">
    <property type="entry name" value="SpoIID/LytB"/>
</dbReference>
<dbReference type="Gene3D" id="2.130.10.130">
    <property type="entry name" value="Integrin alpha, N-terminal"/>
    <property type="match status" value="1"/>
</dbReference>
<evidence type="ECO:0000259" key="4">
    <source>
        <dbReference type="Pfam" id="PF08486"/>
    </source>
</evidence>
<evidence type="ECO:0000256" key="2">
    <source>
        <dbReference type="SAM" id="MobiDB-lite"/>
    </source>
</evidence>
<dbReference type="NCBIfam" id="TIGR02669">
    <property type="entry name" value="SpoIID_LytB"/>
    <property type="match status" value="1"/>
</dbReference>
<dbReference type="EMBL" id="CADCTT010000083">
    <property type="protein sequence ID" value="CAA9295578.1"/>
    <property type="molecule type" value="Genomic_DNA"/>
</dbReference>
<feature type="compositionally biased region" description="Low complexity" evidence="2">
    <location>
        <begin position="425"/>
        <end position="438"/>
    </location>
</feature>
<evidence type="ECO:0000256" key="3">
    <source>
        <dbReference type="SAM" id="SignalP"/>
    </source>
</evidence>
<dbReference type="AlphaFoldDB" id="A0A6J4K4M8"/>
<feature type="domain" description="Sporulation stage II protein D amidase enhancer LytB N-terminal" evidence="4">
    <location>
        <begin position="209"/>
        <end position="295"/>
    </location>
</feature>
<dbReference type="PANTHER" id="PTHR44103">
    <property type="entry name" value="PROPROTEIN CONVERTASE P"/>
    <property type="match status" value="1"/>
</dbReference>
<dbReference type="InterPro" id="IPR013693">
    <property type="entry name" value="SpoIID/LytB_N"/>
</dbReference>
<dbReference type="InterPro" id="IPR028994">
    <property type="entry name" value="Integrin_alpha_N"/>
</dbReference>
<dbReference type="InterPro" id="IPR013517">
    <property type="entry name" value="FG-GAP"/>
</dbReference>
<keyword evidence="1 3" id="KW-0732">Signal</keyword>
<reference evidence="5" key="1">
    <citation type="submission" date="2020-02" db="EMBL/GenBank/DDBJ databases">
        <authorList>
            <person name="Meier V. D."/>
        </authorList>
    </citation>
    <scope>NUCLEOTIDE SEQUENCE</scope>
    <source>
        <strain evidence="5">AVDCRST_MAG61</strain>
    </source>
</reference>
<sequence>MLPPKHAVTTVRSRAGRLCGGAVALSLLGSLFLSTPPAHADTAVSPKSGNFTIKGSGYGHGHGMSQYGAYGAAKKGLSWKQILAFYYPKTTLRPMPTGTTIKVWLTADNDSNLRVQPAPGLKVRDADGGSYTMPTGEAYTSWRISRSGSGYKLAYRTTSGSWKTKTTGLSTSTWSVSSSAKVLRLVLPSGSTRDYRGSMALVKRGTGGRTVNKVLLEDYVRAVVPVEMPTSWLPDAVRAQSVAARSYAVRMRDYYNYSGYDICDTTACQVYGGKSREDARGDAAVKATAGTIVTYDGKVALTQFASSNGGAMAQSNLPYLVAKDDPYDGVITSQAWTRTVSAATLARLWPSVGTVSKLQVISRDGSGPWGGRVGKIKIIGSKGSVTVGGSTFQYRFGMRSSLYTVVGSTTSDGGTTPPPPPPATQQPGPAYASYPRSYSSSSKADLLMISGSTLRRYPVVKGVLQAPVALGTGFGSFTHVLNAGDWNGDGYQDVITRSSNGTLLLHRGSGTGELAPGVDMGFGANLRTLTAVGDVTGDKHPDLAVISTAGNLWIYAGNGRTGREKRIKIGSGWQRHDSLRGPGDLTGDGRPDLLTVRGDRLYLHRGTATSFAAATSLGTGWSSYAAIAAVGDLSGDGRGDVLARTSTGKLLLFKGDGKGRISAGTTLAGTWTGTRFAI</sequence>
<dbReference type="SUPFAM" id="SSF69318">
    <property type="entry name" value="Integrin alpha N-terminal domain"/>
    <property type="match status" value="1"/>
</dbReference>
<evidence type="ECO:0000313" key="5">
    <source>
        <dbReference type="EMBL" id="CAA9295578.1"/>
    </source>
</evidence>